<dbReference type="EMBL" id="ML986758">
    <property type="protein sequence ID" value="KAF2258548.1"/>
    <property type="molecule type" value="Genomic_DNA"/>
</dbReference>
<comment type="subcellular location">
    <subcellularLocation>
        <location evidence="1">Membrane</location>
        <topology evidence="1">Multi-pass membrane protein</topology>
    </subcellularLocation>
</comment>
<evidence type="ECO:0000256" key="3">
    <source>
        <dbReference type="ARBA" id="ARBA00022692"/>
    </source>
</evidence>
<dbReference type="Proteomes" id="UP000800093">
    <property type="component" value="Unassembled WGS sequence"/>
</dbReference>
<dbReference type="SUPFAM" id="SSF103473">
    <property type="entry name" value="MFS general substrate transporter"/>
    <property type="match status" value="1"/>
</dbReference>
<proteinExistence type="predicted"/>
<dbReference type="PANTHER" id="PTHR43791:SF3">
    <property type="entry name" value="MAJOR FACILITATOR SUPERFAMILY (MFS) PROFILE DOMAIN-CONTAINING PROTEIN"/>
    <property type="match status" value="1"/>
</dbReference>
<feature type="transmembrane region" description="Helical" evidence="6">
    <location>
        <begin position="211"/>
        <end position="234"/>
    </location>
</feature>
<dbReference type="GO" id="GO:0016020">
    <property type="term" value="C:membrane"/>
    <property type="evidence" value="ECO:0007669"/>
    <property type="project" value="UniProtKB-SubCell"/>
</dbReference>
<comment type="caution">
    <text evidence="7">The sequence shown here is derived from an EMBL/GenBank/DDBJ whole genome shotgun (WGS) entry which is preliminary data.</text>
</comment>
<name>A0A9P4JXR3_9PLEO</name>
<dbReference type="GO" id="GO:0022857">
    <property type="term" value="F:transmembrane transporter activity"/>
    <property type="evidence" value="ECO:0007669"/>
    <property type="project" value="TreeGrafter"/>
</dbReference>
<evidence type="ECO:0000256" key="1">
    <source>
        <dbReference type="ARBA" id="ARBA00004141"/>
    </source>
</evidence>
<gene>
    <name evidence="7" type="ORF">CC78DRAFT_621739</name>
</gene>
<dbReference type="InterPro" id="IPR036259">
    <property type="entry name" value="MFS_trans_sf"/>
</dbReference>
<feature type="transmembrane region" description="Helical" evidence="6">
    <location>
        <begin position="90"/>
        <end position="107"/>
    </location>
</feature>
<evidence type="ECO:0000256" key="6">
    <source>
        <dbReference type="SAM" id="Phobius"/>
    </source>
</evidence>
<protein>
    <submittedName>
        <fullName evidence="7">MFS general substrate transporter</fullName>
    </submittedName>
</protein>
<evidence type="ECO:0000256" key="2">
    <source>
        <dbReference type="ARBA" id="ARBA00022448"/>
    </source>
</evidence>
<keyword evidence="3 6" id="KW-0812">Transmembrane</keyword>
<keyword evidence="4 6" id="KW-1133">Transmembrane helix</keyword>
<feature type="transmembrane region" description="Helical" evidence="6">
    <location>
        <begin position="129"/>
        <end position="146"/>
    </location>
</feature>
<keyword evidence="5 6" id="KW-0472">Membrane</keyword>
<dbReference type="PANTHER" id="PTHR43791">
    <property type="entry name" value="PERMEASE-RELATED"/>
    <property type="match status" value="1"/>
</dbReference>
<evidence type="ECO:0000313" key="8">
    <source>
        <dbReference type="Proteomes" id="UP000800093"/>
    </source>
</evidence>
<feature type="transmembrane region" description="Helical" evidence="6">
    <location>
        <begin position="274"/>
        <end position="300"/>
    </location>
</feature>
<sequence length="446" mass="50323">MHHLWGHPVPQVVKKYMEIRKPRQLYTDICRLVALHLLKRSSAIRTEHAESKDGYFVDESWLDENIHLNDAMRAKVDRDEKRVKRIIRKVDSRLVPILGLLYMWTLIDRVNLPNVQIAGMADDLRTNGGNRYTLITIIFFITYILYDCPSNIALRKLGAAKWLGVIGTDQLLLRNIRFAAWASIGVLGSGFASLLAYGITTIGIVVGIHAWRWIFIIEGIINAAIGIAAAIILVDFLDRAKHSQTCIEFHTNPLSASRPGLFYKKGFLSLEEAAIVLFPFLLFCNSLTVYSFSYFLPIILHDSMHYSRKMTYVLQFQPINDNYRCFGDGIHKATGYLSAYLAVGGTNSNISTICGYQHNNITGQTKRALATTMLLMGGGCGGIVAPFIFRQQDAPHYLPGMIAVIISQVFTMLLVTLNLLYFLYRNRKADRTEVVLEGTPGFRCTY</sequence>
<evidence type="ECO:0000256" key="4">
    <source>
        <dbReference type="ARBA" id="ARBA00022989"/>
    </source>
</evidence>
<feature type="transmembrane region" description="Helical" evidence="6">
    <location>
        <begin position="401"/>
        <end position="424"/>
    </location>
</feature>
<feature type="transmembrane region" description="Helical" evidence="6">
    <location>
        <begin position="178"/>
        <end position="199"/>
    </location>
</feature>
<reference evidence="8" key="1">
    <citation type="journal article" date="2020" name="Stud. Mycol.">
        <title>101 Dothideomycetes genomes: A test case for predicting lifestyles and emergence of pathogens.</title>
        <authorList>
            <person name="Haridas S."/>
            <person name="Albert R."/>
            <person name="Binder M."/>
            <person name="Bloem J."/>
            <person name="LaButti K."/>
            <person name="Salamov A."/>
            <person name="Andreopoulos B."/>
            <person name="Baker S."/>
            <person name="Barry K."/>
            <person name="Bills G."/>
            <person name="Bluhm B."/>
            <person name="Cannon C."/>
            <person name="Castanera R."/>
            <person name="Culley D."/>
            <person name="Daum C."/>
            <person name="Ezra D."/>
            <person name="Gonzalez J."/>
            <person name="Henrissat B."/>
            <person name="Kuo A."/>
            <person name="Liang C."/>
            <person name="Lipzen A."/>
            <person name="Lutzoni F."/>
            <person name="Magnuson J."/>
            <person name="Mondo S."/>
            <person name="Nolan M."/>
            <person name="Ohm R."/>
            <person name="Pangilinan J."/>
            <person name="Park H.-J."/>
            <person name="Ramirez L."/>
            <person name="Alfaro M."/>
            <person name="Sun H."/>
            <person name="Tritt A."/>
            <person name="Yoshinaga Y."/>
            <person name="Zwiers L.-H."/>
            <person name="Turgeon B."/>
            <person name="Goodwin S."/>
            <person name="Spatafora J."/>
            <person name="Crous P."/>
            <person name="Grigoriev I."/>
        </authorList>
    </citation>
    <scope>NUCLEOTIDE SEQUENCE [LARGE SCALE GENOMIC DNA]</scope>
    <source>
        <strain evidence="8">CBS 304.66</strain>
    </source>
</reference>
<keyword evidence="8" id="KW-1185">Reference proteome</keyword>
<feature type="transmembrane region" description="Helical" evidence="6">
    <location>
        <begin position="368"/>
        <end position="389"/>
    </location>
</feature>
<keyword evidence="2" id="KW-0813">Transport</keyword>
<dbReference type="Gene3D" id="1.20.1250.20">
    <property type="entry name" value="MFS general substrate transporter like domains"/>
    <property type="match status" value="2"/>
</dbReference>
<dbReference type="AlphaFoldDB" id="A0A9P4JXR3"/>
<accession>A0A9P4JXR3</accession>
<feature type="transmembrane region" description="Helical" evidence="6">
    <location>
        <begin position="337"/>
        <end position="356"/>
    </location>
</feature>
<evidence type="ECO:0000313" key="7">
    <source>
        <dbReference type="EMBL" id="KAF2258548.1"/>
    </source>
</evidence>
<dbReference type="OrthoDB" id="3639251at2759"/>
<evidence type="ECO:0000256" key="5">
    <source>
        <dbReference type="ARBA" id="ARBA00023136"/>
    </source>
</evidence>
<organism evidence="7 8">
    <name type="scientific">Lojkania enalia</name>
    <dbReference type="NCBI Taxonomy" id="147567"/>
    <lineage>
        <taxon>Eukaryota</taxon>
        <taxon>Fungi</taxon>
        <taxon>Dikarya</taxon>
        <taxon>Ascomycota</taxon>
        <taxon>Pezizomycotina</taxon>
        <taxon>Dothideomycetes</taxon>
        <taxon>Pleosporomycetidae</taxon>
        <taxon>Pleosporales</taxon>
        <taxon>Pleosporales incertae sedis</taxon>
        <taxon>Lojkania</taxon>
    </lineage>
</organism>